<dbReference type="InterPro" id="IPR011990">
    <property type="entry name" value="TPR-like_helical_dom_sf"/>
</dbReference>
<dbReference type="Pfam" id="PF13374">
    <property type="entry name" value="TPR_10"/>
    <property type="match status" value="1"/>
</dbReference>
<organism evidence="11 12">
    <name type="scientific">Adineta steineri</name>
    <dbReference type="NCBI Taxonomy" id="433720"/>
    <lineage>
        <taxon>Eukaryota</taxon>
        <taxon>Metazoa</taxon>
        <taxon>Spiralia</taxon>
        <taxon>Gnathifera</taxon>
        <taxon>Rotifera</taxon>
        <taxon>Eurotatoria</taxon>
        <taxon>Bdelloidea</taxon>
        <taxon>Adinetida</taxon>
        <taxon>Adinetidae</taxon>
        <taxon>Adineta</taxon>
    </lineage>
</organism>
<dbReference type="Gene3D" id="3.90.176.10">
    <property type="entry name" value="Toxin ADP-ribosyltransferase, Chain A, domain 1"/>
    <property type="match status" value="1"/>
</dbReference>
<evidence type="ECO:0000313" key="12">
    <source>
        <dbReference type="Proteomes" id="UP000663881"/>
    </source>
</evidence>
<dbReference type="PANTHER" id="PTHR45641:SF19">
    <property type="entry name" value="NEPHROCYSTIN-3"/>
    <property type="match status" value="1"/>
</dbReference>
<comment type="catalytic activity">
    <reaction evidence="7 9">
        <text>L-arginyl-[protein] + NAD(+) = N(omega)-(ADP-D-ribosyl)-L-arginyl-[protein] + nicotinamide + H(+)</text>
        <dbReference type="Rhea" id="RHEA:19149"/>
        <dbReference type="Rhea" id="RHEA-COMP:10532"/>
        <dbReference type="Rhea" id="RHEA-COMP:15087"/>
        <dbReference type="ChEBI" id="CHEBI:15378"/>
        <dbReference type="ChEBI" id="CHEBI:17154"/>
        <dbReference type="ChEBI" id="CHEBI:29965"/>
        <dbReference type="ChEBI" id="CHEBI:57540"/>
        <dbReference type="ChEBI" id="CHEBI:142554"/>
        <dbReference type="EC" id="2.4.2.31"/>
    </reaction>
</comment>
<comment type="caution">
    <text evidence="11">The sequence shown here is derived from an EMBL/GenBank/DDBJ whole genome shotgun (WGS) entry which is preliminary data.</text>
</comment>
<feature type="repeat" description="TPR" evidence="8">
    <location>
        <begin position="565"/>
        <end position="598"/>
    </location>
</feature>
<proteinExistence type="inferred from homology"/>
<dbReference type="Pfam" id="PF13424">
    <property type="entry name" value="TPR_12"/>
    <property type="match status" value="1"/>
</dbReference>
<keyword evidence="5" id="KW-0677">Repeat</keyword>
<dbReference type="SMART" id="SM00028">
    <property type="entry name" value="TPR"/>
    <property type="match status" value="5"/>
</dbReference>
<evidence type="ECO:0000256" key="1">
    <source>
        <dbReference type="ARBA" id="ARBA00009558"/>
    </source>
</evidence>
<dbReference type="AlphaFoldDB" id="A0A819LX71"/>
<evidence type="ECO:0000256" key="6">
    <source>
        <dbReference type="ARBA" id="ARBA00022803"/>
    </source>
</evidence>
<dbReference type="InterPro" id="IPR019734">
    <property type="entry name" value="TPR_rpt"/>
</dbReference>
<evidence type="ECO:0000256" key="5">
    <source>
        <dbReference type="ARBA" id="ARBA00022737"/>
    </source>
</evidence>
<dbReference type="GO" id="GO:0106274">
    <property type="term" value="F:NAD+-protein-arginine ADP-ribosyltransferase activity"/>
    <property type="evidence" value="ECO:0007669"/>
    <property type="project" value="UniProtKB-EC"/>
</dbReference>
<sequence length="716" mass="83099">MGDICSKKQKPRSISNLSENKFSFSPSLPILESSTISLPDGITLVWLDEYADDSSSENAKHTRSYLRQLNVTFIQPFTDSNSFFKFLESISNDKNIQSSKIYLIASGRLSIQVLPKLTSYPIVDSVFIYCLDKFKYIPLIKEYEPLIIDICIEIDELYKSIDKQLNELNQSTLALSFFAQEQNTTRNLTKDFASFLWFQLFQLVISELKCTDNEMNIMLKYCSTKLKNDTKFKEMLSQIESFRKTYTSNRAIFWYTKESFVYRLLNAALRTEDFEALYIFRFFLADLCQQLKIEHKKLRIKQSHSPILKVYRGGHISNQELDNLKTTVGSLISLNGFISTSTDQTVAMNFIQKQKTTQNGAEKVLFIIEVDTLSEHIICADVTEMSAMQSENEVLFNMGTVFYLSEIIYDNNKQIWHVHLKATEDGIKAANDYIQLTRQELLVTDKSIIFGQLFLHVGNYIIAQKYFFDLHQHLKKHGESSPGVLYHLGLTYGYQGDFDKAEDCLKEVYQHHICARSDDLDFARTKNALGWIYYQSGELGKAMVSYKEAAVFAATKLESKHLINGQTYSLMGDCYLEQHMFDEATNCYQRALDIERLQLPSDHPRIGLTLNDLGDVFRKSKEMKRALEYYEQAELIFRQKLPSHHPYTAYCWSCIGFICLYNGKIEEAQEYHRKALKIYQRILPFDHANIKISEKNSYCTSFERINDTYYKICARI</sequence>
<evidence type="ECO:0000313" key="11">
    <source>
        <dbReference type="EMBL" id="CAF3968671.1"/>
    </source>
</evidence>
<dbReference type="EMBL" id="CAJOAY010002647">
    <property type="protein sequence ID" value="CAF3968671.1"/>
    <property type="molecule type" value="Genomic_DNA"/>
</dbReference>
<dbReference type="EMBL" id="CAJNON010000041">
    <property type="protein sequence ID" value="CAF0850933.1"/>
    <property type="molecule type" value="Genomic_DNA"/>
</dbReference>
<dbReference type="SUPFAM" id="SSF56399">
    <property type="entry name" value="ADP-ribosylation"/>
    <property type="match status" value="1"/>
</dbReference>
<reference evidence="11" key="1">
    <citation type="submission" date="2021-02" db="EMBL/GenBank/DDBJ databases">
        <authorList>
            <person name="Nowell W R."/>
        </authorList>
    </citation>
    <scope>NUCLEOTIDE SEQUENCE</scope>
</reference>
<keyword evidence="4" id="KW-0548">Nucleotidyltransferase</keyword>
<keyword evidence="2 9" id="KW-0328">Glycosyltransferase</keyword>
<gene>
    <name evidence="11" type="ORF">OKA104_LOCUS27972</name>
    <name evidence="10" type="ORF">VCS650_LOCUS6662</name>
</gene>
<dbReference type="Gene3D" id="1.25.40.10">
    <property type="entry name" value="Tetratricopeptide repeat domain"/>
    <property type="match status" value="2"/>
</dbReference>
<keyword evidence="9" id="KW-0521">NADP</keyword>
<evidence type="ECO:0000256" key="4">
    <source>
        <dbReference type="ARBA" id="ARBA00022695"/>
    </source>
</evidence>
<protein>
    <recommendedName>
        <fullName evidence="9">NAD(P)(+)--arginine ADP-ribosyltransferase</fullName>
        <ecNumber evidence="9">2.4.2.31</ecNumber>
    </recommendedName>
    <alternativeName>
        <fullName evidence="9">Mono(ADP-ribosyl)transferase</fullName>
    </alternativeName>
</protein>
<accession>A0A819LX71</accession>
<evidence type="ECO:0000256" key="8">
    <source>
        <dbReference type="PROSITE-ProRule" id="PRU00339"/>
    </source>
</evidence>
<dbReference type="SUPFAM" id="SSF48452">
    <property type="entry name" value="TPR-like"/>
    <property type="match status" value="2"/>
</dbReference>
<dbReference type="OrthoDB" id="10035049at2759"/>
<dbReference type="EC" id="2.4.2.31" evidence="9"/>
<name>A0A819LX71_9BILA</name>
<dbReference type="PROSITE" id="PS51996">
    <property type="entry name" value="TR_MART"/>
    <property type="match status" value="1"/>
</dbReference>
<dbReference type="PANTHER" id="PTHR45641">
    <property type="entry name" value="TETRATRICOPEPTIDE REPEAT PROTEIN (AFU_ORTHOLOGUE AFUA_6G03870)"/>
    <property type="match status" value="1"/>
</dbReference>
<evidence type="ECO:0000256" key="3">
    <source>
        <dbReference type="ARBA" id="ARBA00022679"/>
    </source>
</evidence>
<evidence type="ECO:0000256" key="2">
    <source>
        <dbReference type="ARBA" id="ARBA00022676"/>
    </source>
</evidence>
<keyword evidence="9" id="KW-0520">NAD</keyword>
<dbReference type="Proteomes" id="UP000663881">
    <property type="component" value="Unassembled WGS sequence"/>
</dbReference>
<comment type="similarity">
    <text evidence="1 9">Belongs to the Arg-specific ADP-ribosyltransferase family.</text>
</comment>
<keyword evidence="3 9" id="KW-0808">Transferase</keyword>
<evidence type="ECO:0000313" key="10">
    <source>
        <dbReference type="EMBL" id="CAF0850933.1"/>
    </source>
</evidence>
<dbReference type="Pfam" id="PF01129">
    <property type="entry name" value="ART"/>
    <property type="match status" value="1"/>
</dbReference>
<evidence type="ECO:0000256" key="9">
    <source>
        <dbReference type="RuleBase" id="RU361228"/>
    </source>
</evidence>
<evidence type="ECO:0000256" key="7">
    <source>
        <dbReference type="ARBA" id="ARBA00047597"/>
    </source>
</evidence>
<dbReference type="InterPro" id="IPR000768">
    <property type="entry name" value="ART"/>
</dbReference>
<dbReference type="Proteomes" id="UP000663891">
    <property type="component" value="Unassembled WGS sequence"/>
</dbReference>
<keyword evidence="6 8" id="KW-0802">TPR repeat</keyword>
<dbReference type="GO" id="GO:0016779">
    <property type="term" value="F:nucleotidyltransferase activity"/>
    <property type="evidence" value="ECO:0007669"/>
    <property type="project" value="UniProtKB-KW"/>
</dbReference>
<dbReference type="Pfam" id="PF13432">
    <property type="entry name" value="TPR_16"/>
    <property type="match status" value="1"/>
</dbReference>
<dbReference type="PROSITE" id="PS50005">
    <property type="entry name" value="TPR"/>
    <property type="match status" value="1"/>
</dbReference>